<evidence type="ECO:0000256" key="3">
    <source>
        <dbReference type="ARBA" id="ARBA00023125"/>
    </source>
</evidence>
<dbReference type="RefSeq" id="WP_394827719.1">
    <property type="nucleotide sequence ID" value="NZ_CP089984.1"/>
</dbReference>
<dbReference type="SUPFAM" id="SSF88946">
    <property type="entry name" value="Sigma2 domain of RNA polymerase sigma factors"/>
    <property type="match status" value="1"/>
</dbReference>
<dbReference type="InterPro" id="IPR039425">
    <property type="entry name" value="RNA_pol_sigma-70-like"/>
</dbReference>
<evidence type="ECO:0000256" key="4">
    <source>
        <dbReference type="ARBA" id="ARBA00023163"/>
    </source>
</evidence>
<dbReference type="Gene3D" id="1.10.1740.10">
    <property type="match status" value="1"/>
</dbReference>
<dbReference type="InterPro" id="IPR014284">
    <property type="entry name" value="RNA_pol_sigma-70_dom"/>
</dbReference>
<dbReference type="Pfam" id="PF07638">
    <property type="entry name" value="Sigma70_ECF"/>
    <property type="match status" value="1"/>
</dbReference>
<keyword evidence="3" id="KW-0238">DNA-binding</keyword>
<feature type="domain" description="RNA polymerase sigma-70 ECF-like HTH" evidence="5">
    <location>
        <begin position="33"/>
        <end position="189"/>
    </location>
</feature>
<dbReference type="InterPro" id="IPR036388">
    <property type="entry name" value="WH-like_DNA-bd_sf"/>
</dbReference>
<accession>A0ABZ2M4Q1</accession>
<gene>
    <name evidence="6" type="ORF">LZC94_12560</name>
</gene>
<keyword evidence="1" id="KW-0805">Transcription regulation</keyword>
<dbReference type="PANTHER" id="PTHR43133">
    <property type="entry name" value="RNA POLYMERASE ECF-TYPE SIGMA FACTO"/>
    <property type="match status" value="1"/>
</dbReference>
<dbReference type="EMBL" id="CP089984">
    <property type="protein sequence ID" value="WXB18078.1"/>
    <property type="molecule type" value="Genomic_DNA"/>
</dbReference>
<dbReference type="InterPro" id="IPR053812">
    <property type="entry name" value="HTH_Sigma70_ECF-like"/>
</dbReference>
<evidence type="ECO:0000313" key="6">
    <source>
        <dbReference type="EMBL" id="WXB18078.1"/>
    </source>
</evidence>
<dbReference type="NCBIfam" id="TIGR02937">
    <property type="entry name" value="sigma70-ECF"/>
    <property type="match status" value="1"/>
</dbReference>
<dbReference type="InterPro" id="IPR013325">
    <property type="entry name" value="RNA_pol_sigma_r2"/>
</dbReference>
<evidence type="ECO:0000313" key="7">
    <source>
        <dbReference type="Proteomes" id="UP001370348"/>
    </source>
</evidence>
<evidence type="ECO:0000256" key="1">
    <source>
        <dbReference type="ARBA" id="ARBA00023015"/>
    </source>
</evidence>
<dbReference type="Proteomes" id="UP001370348">
    <property type="component" value="Chromosome"/>
</dbReference>
<reference evidence="6 7" key="1">
    <citation type="submission" date="2021-12" db="EMBL/GenBank/DDBJ databases">
        <title>Discovery of the Pendulisporaceae a myxobacterial family with distinct sporulation behavior and unique specialized metabolism.</title>
        <authorList>
            <person name="Garcia R."/>
            <person name="Popoff A."/>
            <person name="Bader C.D."/>
            <person name="Loehr J."/>
            <person name="Walesch S."/>
            <person name="Walt C."/>
            <person name="Boldt J."/>
            <person name="Bunk B."/>
            <person name="Haeckl F.J.F.P.J."/>
            <person name="Gunesch A.P."/>
            <person name="Birkelbach J."/>
            <person name="Nuebel U."/>
            <person name="Pietschmann T."/>
            <person name="Bach T."/>
            <person name="Mueller R."/>
        </authorList>
    </citation>
    <scope>NUCLEOTIDE SEQUENCE [LARGE SCALE GENOMIC DNA]</scope>
    <source>
        <strain evidence="6 7">MSr11954</strain>
    </source>
</reference>
<evidence type="ECO:0000256" key="2">
    <source>
        <dbReference type="ARBA" id="ARBA00023082"/>
    </source>
</evidence>
<organism evidence="6 7">
    <name type="scientific">Pendulispora albinea</name>
    <dbReference type="NCBI Taxonomy" id="2741071"/>
    <lineage>
        <taxon>Bacteria</taxon>
        <taxon>Pseudomonadati</taxon>
        <taxon>Myxococcota</taxon>
        <taxon>Myxococcia</taxon>
        <taxon>Myxococcales</taxon>
        <taxon>Sorangiineae</taxon>
        <taxon>Pendulisporaceae</taxon>
        <taxon>Pendulispora</taxon>
    </lineage>
</organism>
<protein>
    <submittedName>
        <fullName evidence="6">Sigma-70 family RNA polymerase sigma factor</fullName>
    </submittedName>
</protein>
<keyword evidence="4" id="KW-0804">Transcription</keyword>
<keyword evidence="7" id="KW-1185">Reference proteome</keyword>
<sequence length="217" mass="25416">MERARSRETIAERYWKAIYKYVRLRWQKPCFEAEELVQEFFVFVTDKNVFAAFDPRRARFRTFVRLCVDRFVISHRRSRHAKKRGGAAAFVPFEVHEAENELGREHPIGVDPEQLFEAEWLRSLFQTAVASLRAHCTRNAKEVHFRAFELFYLTDGAEKPSYERVATTLGISVVDVNNRLVYARRHFRSAILATLRACTATDEEMNDEARLLLGNIL</sequence>
<keyword evidence="2" id="KW-0731">Sigma factor</keyword>
<proteinExistence type="predicted"/>
<evidence type="ECO:0000259" key="5">
    <source>
        <dbReference type="Pfam" id="PF07638"/>
    </source>
</evidence>
<name>A0ABZ2M4Q1_9BACT</name>
<dbReference type="PANTHER" id="PTHR43133:SF8">
    <property type="entry name" value="RNA POLYMERASE SIGMA FACTOR HI_1459-RELATED"/>
    <property type="match status" value="1"/>
</dbReference>
<dbReference type="Gene3D" id="1.10.10.10">
    <property type="entry name" value="Winged helix-like DNA-binding domain superfamily/Winged helix DNA-binding domain"/>
    <property type="match status" value="1"/>
</dbReference>